<comment type="subunit">
    <text evidence="4">Homotetramer; the active enzyme is formed by a dimer of dimers.</text>
</comment>
<comment type="pathway">
    <text evidence="2">Amino-sugar metabolism; N-acetylneuraminate metabolism.</text>
</comment>
<name>G5BEG5_HETGA</name>
<evidence type="ECO:0000256" key="3">
    <source>
        <dbReference type="ARBA" id="ARBA00010726"/>
    </source>
</evidence>
<dbReference type="FunFam" id="3.90.550.10:FF:000074">
    <property type="entry name" value="N-acylneuraminate cytidylyltransferase A"/>
    <property type="match status" value="1"/>
</dbReference>
<dbReference type="UniPathway" id="UPA00628"/>
<keyword evidence="11" id="KW-1133">Transmembrane helix</keyword>
<accession>G5BEG5</accession>
<dbReference type="CDD" id="cd02513">
    <property type="entry name" value="CMP-NeuAc_Synthase"/>
    <property type="match status" value="1"/>
</dbReference>
<dbReference type="InterPro" id="IPR023214">
    <property type="entry name" value="HAD_sf"/>
</dbReference>
<dbReference type="eggNOG" id="ENOG502QQH3">
    <property type="taxonomic scope" value="Eukaryota"/>
</dbReference>
<dbReference type="GO" id="GO:0006055">
    <property type="term" value="P:CMP-N-acetylneuraminate biosynthetic process"/>
    <property type="evidence" value="ECO:0007669"/>
    <property type="project" value="UniProtKB-ARBA"/>
</dbReference>
<dbReference type="EMBL" id="JH169815">
    <property type="protein sequence ID" value="EHB07676.1"/>
    <property type="molecule type" value="Genomic_DNA"/>
</dbReference>
<comment type="function">
    <text evidence="9">Catalyzes the activation of N-acetylneuraminic acid (NeuNAc) to cytidine 5'-monophosphate N-acetylneuraminic acid (CMP-NeuNAc), a substrate required for the addition of sialic acid. Has some activity toward NeuNAc, N-glycolylneuraminic acid (Neu5Gc) or 2-keto-3-deoxy-D-glycero-D-galacto-nononic acid (KDN).</text>
</comment>
<dbReference type="EC" id="2.7.7.43" evidence="5"/>
<feature type="transmembrane region" description="Helical" evidence="11">
    <location>
        <begin position="470"/>
        <end position="489"/>
    </location>
</feature>
<evidence type="ECO:0000256" key="9">
    <source>
        <dbReference type="ARBA" id="ARBA00024902"/>
    </source>
</evidence>
<keyword evidence="7 12" id="KW-0808">Transferase</keyword>
<evidence type="ECO:0000256" key="5">
    <source>
        <dbReference type="ARBA" id="ARBA00012491"/>
    </source>
</evidence>
<comment type="similarity">
    <text evidence="3">Belongs to the CMP-NeuNAc synthase family.</text>
</comment>
<dbReference type="GO" id="GO:0006054">
    <property type="term" value="P:N-acetylneuraminate metabolic process"/>
    <property type="evidence" value="ECO:0007669"/>
    <property type="project" value="UniProtKB-UniPathway"/>
</dbReference>
<dbReference type="Gene3D" id="3.90.550.10">
    <property type="entry name" value="Spore Coat Polysaccharide Biosynthesis Protein SpsA, Chain A"/>
    <property type="match status" value="1"/>
</dbReference>
<keyword evidence="11" id="KW-0472">Membrane</keyword>
<keyword evidence="11" id="KW-0812">Transmembrane</keyword>
<dbReference type="InParanoid" id="G5BEG5"/>
<dbReference type="InterPro" id="IPR050793">
    <property type="entry name" value="CMP-NeuNAc_synthase"/>
</dbReference>
<dbReference type="InterPro" id="IPR003329">
    <property type="entry name" value="Cytidylyl_trans"/>
</dbReference>
<dbReference type="Proteomes" id="UP000006813">
    <property type="component" value="Unassembled WGS sequence"/>
</dbReference>
<evidence type="ECO:0000256" key="8">
    <source>
        <dbReference type="ARBA" id="ARBA00022695"/>
    </source>
</evidence>
<dbReference type="PANTHER" id="PTHR21485:SF3">
    <property type="entry name" value="N-ACYLNEURAMINATE CYTIDYLYLTRANSFERASE"/>
    <property type="match status" value="1"/>
</dbReference>
<evidence type="ECO:0000256" key="1">
    <source>
        <dbReference type="ARBA" id="ARBA00001862"/>
    </source>
</evidence>
<dbReference type="GO" id="GO:0008781">
    <property type="term" value="F:N-acylneuraminate cytidylyltransferase activity"/>
    <property type="evidence" value="ECO:0007669"/>
    <property type="project" value="UniProtKB-EC"/>
</dbReference>
<dbReference type="STRING" id="10181.G5BEG5"/>
<evidence type="ECO:0000256" key="2">
    <source>
        <dbReference type="ARBA" id="ARBA00005141"/>
    </source>
</evidence>
<dbReference type="AlphaFoldDB" id="G5BEG5"/>
<dbReference type="SUPFAM" id="SSF56784">
    <property type="entry name" value="HAD-like"/>
    <property type="match status" value="1"/>
</dbReference>
<protein>
    <recommendedName>
        <fullName evidence="6">N-acylneuraminate cytidylyltransferase</fullName>
        <ecNumber evidence="5">2.7.7.43</ecNumber>
    </recommendedName>
    <alternativeName>
        <fullName evidence="10">CMP-N-acetylneuraminic acid synthase</fullName>
    </alternativeName>
</protein>
<evidence type="ECO:0000256" key="7">
    <source>
        <dbReference type="ARBA" id="ARBA00022679"/>
    </source>
</evidence>
<dbReference type="PANTHER" id="PTHR21485">
    <property type="entry name" value="HAD SUPERFAMILY MEMBERS CMAS AND KDSC"/>
    <property type="match status" value="1"/>
</dbReference>
<reference evidence="12 13" key="1">
    <citation type="journal article" date="2011" name="Nature">
        <title>Genome sequencing reveals insights into physiology and longevity of the naked mole rat.</title>
        <authorList>
            <person name="Kim E.B."/>
            <person name="Fang X."/>
            <person name="Fushan A.A."/>
            <person name="Huang Z."/>
            <person name="Lobanov A.V."/>
            <person name="Han L."/>
            <person name="Marino S.M."/>
            <person name="Sun X."/>
            <person name="Turanov A.A."/>
            <person name="Yang P."/>
            <person name="Yim S.H."/>
            <person name="Zhao X."/>
            <person name="Kasaikina M.V."/>
            <person name="Stoletzki N."/>
            <person name="Peng C."/>
            <person name="Polak P."/>
            <person name="Xiong Z."/>
            <person name="Kiezun A."/>
            <person name="Zhu Y."/>
            <person name="Chen Y."/>
            <person name="Kryukov G.V."/>
            <person name="Zhang Q."/>
            <person name="Peshkin L."/>
            <person name="Yang L."/>
            <person name="Bronson R.T."/>
            <person name="Buffenstein R."/>
            <person name="Wang B."/>
            <person name="Han C."/>
            <person name="Li Q."/>
            <person name="Chen L."/>
            <person name="Zhao W."/>
            <person name="Sunyaev S.R."/>
            <person name="Park T.J."/>
            <person name="Zhang G."/>
            <person name="Wang J."/>
            <person name="Gladyshev V.N."/>
        </authorList>
    </citation>
    <scope>NUCLEOTIDE SEQUENCE [LARGE SCALE GENOMIC DNA]</scope>
</reference>
<organism evidence="12 13">
    <name type="scientific">Heterocephalus glaber</name>
    <name type="common">Naked mole rat</name>
    <dbReference type="NCBI Taxonomy" id="10181"/>
    <lineage>
        <taxon>Eukaryota</taxon>
        <taxon>Metazoa</taxon>
        <taxon>Chordata</taxon>
        <taxon>Craniata</taxon>
        <taxon>Vertebrata</taxon>
        <taxon>Euteleostomi</taxon>
        <taxon>Mammalia</taxon>
        <taxon>Eutheria</taxon>
        <taxon>Euarchontoglires</taxon>
        <taxon>Glires</taxon>
        <taxon>Rodentia</taxon>
        <taxon>Hystricomorpha</taxon>
        <taxon>Bathyergidae</taxon>
        <taxon>Heterocephalus</taxon>
    </lineage>
</organism>
<dbReference type="SUPFAM" id="SSF53448">
    <property type="entry name" value="Nucleotide-diphospho-sugar transferases"/>
    <property type="match status" value="1"/>
</dbReference>
<evidence type="ECO:0000256" key="4">
    <source>
        <dbReference type="ARBA" id="ARBA00011658"/>
    </source>
</evidence>
<evidence type="ECO:0000256" key="10">
    <source>
        <dbReference type="ARBA" id="ARBA00032878"/>
    </source>
</evidence>
<evidence type="ECO:0000256" key="11">
    <source>
        <dbReference type="SAM" id="Phobius"/>
    </source>
</evidence>
<keyword evidence="8 12" id="KW-0548">Nucleotidyltransferase</keyword>
<dbReference type="InterPro" id="IPR029044">
    <property type="entry name" value="Nucleotide-diphossugar_trans"/>
</dbReference>
<evidence type="ECO:0000313" key="12">
    <source>
        <dbReference type="EMBL" id="EHB07676.1"/>
    </source>
</evidence>
<gene>
    <name evidence="12" type="ORF">GW7_05662</name>
</gene>
<dbReference type="FunFam" id="3.40.50.1000:FF:000082">
    <property type="entry name" value="N-acylneuraminate cytidylyltransferase A"/>
    <property type="match status" value="1"/>
</dbReference>
<dbReference type="Gene3D" id="3.40.50.1000">
    <property type="entry name" value="HAD superfamily/HAD-like"/>
    <property type="match status" value="1"/>
</dbReference>
<dbReference type="Pfam" id="PF02348">
    <property type="entry name" value="CTP_transf_3"/>
    <property type="match status" value="1"/>
</dbReference>
<dbReference type="FunCoup" id="G5BEG5">
    <property type="interactions" value="730"/>
</dbReference>
<comment type="catalytic activity">
    <reaction evidence="1">
        <text>an N-acylneuraminate + CTP = a CMP-N-acyl-beta-neuraminate + diphosphate</text>
        <dbReference type="Rhea" id="RHEA:11344"/>
        <dbReference type="ChEBI" id="CHEBI:33019"/>
        <dbReference type="ChEBI" id="CHEBI:37563"/>
        <dbReference type="ChEBI" id="CHEBI:60073"/>
        <dbReference type="ChEBI" id="CHEBI:68671"/>
        <dbReference type="EC" id="2.7.7.43"/>
    </reaction>
</comment>
<dbReference type="InterPro" id="IPR036412">
    <property type="entry name" value="HAD-like_sf"/>
</dbReference>
<evidence type="ECO:0000313" key="13">
    <source>
        <dbReference type="Proteomes" id="UP000006813"/>
    </source>
</evidence>
<evidence type="ECO:0000256" key="6">
    <source>
        <dbReference type="ARBA" id="ARBA00020893"/>
    </source>
</evidence>
<sequence>MTLKIASTLNKSRRAQHDISLVCLNSSVVWITSSSQLCTGWSAAEAAAQLPRRRPPRGVENPPHLAALILARGGSKGIPLKNIKHLAGVPLIGWVLRAALDSGVFQSVWVSTDHDEIENVAKQFGAQVHRRSSEASKDSSTSLDAIIEFLNYHNEVDIVGNIQATSPCLHPTDLQKVAEMIREEGYDSVFSVVRRHQFRWSEIQKGVNEVTEPLNLNPAKRPRRQDWDGELYENGSFYFAKRHLIEMGYLQGGKMAYYEMRAEHSVDIDVDIDWPIAEQRVLRFGYFGKEKLKEIKLLVCNIDGCLTNGHIYVSGDQKEIISYDVKDAIGISLLKKSGIEVRLISERACSKQTLSSLKLDCKMEVGVSDKLAVVDEWRKEMGLCWKEVAYLGNEVSDEECLKRAGLNGVPLSWLEKFLPERKKVEETDEMDQVELVDFDLNEKRWRHYDGEACEDEEHHPRCSVQSPSDLFFFFFFFFGPVIELWTFCFRSRWQNH</sequence>
<proteinExistence type="inferred from homology"/>